<dbReference type="EMBL" id="KN833030">
    <property type="protein sequence ID" value="KIM76854.1"/>
    <property type="molecule type" value="Genomic_DNA"/>
</dbReference>
<protein>
    <recommendedName>
        <fullName evidence="2">DUF6533 domain-containing protein</fullName>
    </recommendedName>
</protein>
<sequence>MKNGNFEEMARQAYVVDWVAAACMACLLYDHVLTFGQEVERMWPARCSIPKLLFFANRYIVEPMLLFNSIVSSRNFLSIPVCKFYLRWLVCTITVTTAVVEGILVARVWAIYRTQKTVLAATMFFYLSGVCTLVGLTITDYAGESVSAVNDFDVMPGCYSASVPPIIAGYWITPVIVESVLFALIAVRGFVWLKDKDRVPAALVLLARDSTVYYMVIFALLIANLFVFEYGPPFLSSMMVTPSNTAGCIAGSRMLLNLRALAFSNNVPTDMETTRTGLHFAPLKLRRLKLEVTTGMETYPGNTLTSVP</sequence>
<evidence type="ECO:0000259" key="2">
    <source>
        <dbReference type="Pfam" id="PF20151"/>
    </source>
</evidence>
<feature type="transmembrane region" description="Helical" evidence="1">
    <location>
        <begin position="12"/>
        <end position="32"/>
    </location>
</feature>
<keyword evidence="4" id="KW-1185">Reference proteome</keyword>
<dbReference type="Proteomes" id="UP000054166">
    <property type="component" value="Unassembled WGS sequence"/>
</dbReference>
<dbReference type="HOGENOM" id="CLU_035509_8_0_1"/>
<organism evidence="3 4">
    <name type="scientific">Piloderma croceum (strain F 1598)</name>
    <dbReference type="NCBI Taxonomy" id="765440"/>
    <lineage>
        <taxon>Eukaryota</taxon>
        <taxon>Fungi</taxon>
        <taxon>Dikarya</taxon>
        <taxon>Basidiomycota</taxon>
        <taxon>Agaricomycotina</taxon>
        <taxon>Agaricomycetes</taxon>
        <taxon>Agaricomycetidae</taxon>
        <taxon>Atheliales</taxon>
        <taxon>Atheliaceae</taxon>
        <taxon>Piloderma</taxon>
    </lineage>
</organism>
<reference evidence="3 4" key="1">
    <citation type="submission" date="2014-04" db="EMBL/GenBank/DDBJ databases">
        <authorList>
            <consortium name="DOE Joint Genome Institute"/>
            <person name="Kuo A."/>
            <person name="Tarkka M."/>
            <person name="Buscot F."/>
            <person name="Kohler A."/>
            <person name="Nagy L.G."/>
            <person name="Floudas D."/>
            <person name="Copeland A."/>
            <person name="Barry K.W."/>
            <person name="Cichocki N."/>
            <person name="Veneault-Fourrey C."/>
            <person name="LaButti K."/>
            <person name="Lindquist E.A."/>
            <person name="Lipzen A."/>
            <person name="Lundell T."/>
            <person name="Morin E."/>
            <person name="Murat C."/>
            <person name="Sun H."/>
            <person name="Tunlid A."/>
            <person name="Henrissat B."/>
            <person name="Grigoriev I.V."/>
            <person name="Hibbett D.S."/>
            <person name="Martin F."/>
            <person name="Nordberg H.P."/>
            <person name="Cantor M.N."/>
            <person name="Hua S.X."/>
        </authorList>
    </citation>
    <scope>NUCLEOTIDE SEQUENCE [LARGE SCALE GENOMIC DNA]</scope>
    <source>
        <strain evidence="3 4">F 1598</strain>
    </source>
</reference>
<dbReference type="InterPro" id="IPR045340">
    <property type="entry name" value="DUF6533"/>
</dbReference>
<feature type="transmembrane region" description="Helical" evidence="1">
    <location>
        <begin position="118"/>
        <end position="138"/>
    </location>
</feature>
<keyword evidence="1" id="KW-0812">Transmembrane</keyword>
<reference evidence="4" key="2">
    <citation type="submission" date="2015-01" db="EMBL/GenBank/DDBJ databases">
        <title>Evolutionary Origins and Diversification of the Mycorrhizal Mutualists.</title>
        <authorList>
            <consortium name="DOE Joint Genome Institute"/>
            <consortium name="Mycorrhizal Genomics Consortium"/>
            <person name="Kohler A."/>
            <person name="Kuo A."/>
            <person name="Nagy L.G."/>
            <person name="Floudas D."/>
            <person name="Copeland A."/>
            <person name="Barry K.W."/>
            <person name="Cichocki N."/>
            <person name="Veneault-Fourrey C."/>
            <person name="LaButti K."/>
            <person name="Lindquist E.A."/>
            <person name="Lipzen A."/>
            <person name="Lundell T."/>
            <person name="Morin E."/>
            <person name="Murat C."/>
            <person name="Riley R."/>
            <person name="Ohm R."/>
            <person name="Sun H."/>
            <person name="Tunlid A."/>
            <person name="Henrissat B."/>
            <person name="Grigoriev I.V."/>
            <person name="Hibbett D.S."/>
            <person name="Martin F."/>
        </authorList>
    </citation>
    <scope>NUCLEOTIDE SEQUENCE [LARGE SCALE GENOMIC DNA]</scope>
    <source>
        <strain evidence="4">F 1598</strain>
    </source>
</reference>
<dbReference type="Pfam" id="PF20151">
    <property type="entry name" value="DUF6533"/>
    <property type="match status" value="1"/>
</dbReference>
<proteinExistence type="predicted"/>
<accession>A0A0C3FAB6</accession>
<feature type="transmembrane region" description="Helical" evidence="1">
    <location>
        <begin position="212"/>
        <end position="228"/>
    </location>
</feature>
<keyword evidence="1" id="KW-0472">Membrane</keyword>
<evidence type="ECO:0000256" key="1">
    <source>
        <dbReference type="SAM" id="Phobius"/>
    </source>
</evidence>
<keyword evidence="1" id="KW-1133">Transmembrane helix</keyword>
<dbReference type="AlphaFoldDB" id="A0A0C3FAB6"/>
<feature type="transmembrane region" description="Helical" evidence="1">
    <location>
        <begin position="84"/>
        <end position="106"/>
    </location>
</feature>
<dbReference type="OrthoDB" id="3037019at2759"/>
<gene>
    <name evidence="3" type="ORF">PILCRDRAFT_825832</name>
</gene>
<dbReference type="InParanoid" id="A0A0C3FAB6"/>
<feature type="domain" description="DUF6533" evidence="2">
    <location>
        <begin position="19"/>
        <end position="60"/>
    </location>
</feature>
<evidence type="ECO:0000313" key="4">
    <source>
        <dbReference type="Proteomes" id="UP000054166"/>
    </source>
</evidence>
<feature type="transmembrane region" description="Helical" evidence="1">
    <location>
        <begin position="170"/>
        <end position="191"/>
    </location>
</feature>
<name>A0A0C3FAB6_PILCF</name>
<evidence type="ECO:0000313" key="3">
    <source>
        <dbReference type="EMBL" id="KIM76854.1"/>
    </source>
</evidence>